<dbReference type="Pfam" id="PF01648">
    <property type="entry name" value="ACPS"/>
    <property type="match status" value="1"/>
</dbReference>
<dbReference type="InterPro" id="IPR050559">
    <property type="entry name" value="P-Pant_transferase_sf"/>
</dbReference>
<reference evidence="5" key="1">
    <citation type="journal article" date="2019" name="Int. J. Syst. Evol. Microbiol.">
        <title>The Global Catalogue of Microorganisms (GCM) 10K type strain sequencing project: providing services to taxonomists for standard genome sequencing and annotation.</title>
        <authorList>
            <consortium name="The Broad Institute Genomics Platform"/>
            <consortium name="The Broad Institute Genome Sequencing Center for Infectious Disease"/>
            <person name="Wu L."/>
            <person name="Ma J."/>
        </authorList>
    </citation>
    <scope>NUCLEOTIDE SEQUENCE [LARGE SCALE GENOMIC DNA]</scope>
    <source>
        <strain evidence="5">KCTC 12848</strain>
    </source>
</reference>
<name>A0ABV9Y740_9PSEU</name>
<evidence type="ECO:0000313" key="4">
    <source>
        <dbReference type="EMBL" id="MFC5057164.1"/>
    </source>
</evidence>
<dbReference type="SUPFAM" id="SSF56214">
    <property type="entry name" value="4'-phosphopantetheinyl transferase"/>
    <property type="match status" value="2"/>
</dbReference>
<feature type="domain" description="4'-phosphopantetheinyl transferase" evidence="3">
    <location>
        <begin position="105"/>
        <end position="175"/>
    </location>
</feature>
<evidence type="ECO:0000313" key="5">
    <source>
        <dbReference type="Proteomes" id="UP001595833"/>
    </source>
</evidence>
<dbReference type="EMBL" id="JBHSJB010000027">
    <property type="protein sequence ID" value="MFC5057164.1"/>
    <property type="molecule type" value="Genomic_DNA"/>
</dbReference>
<dbReference type="RefSeq" id="WP_344043439.1">
    <property type="nucleotide sequence ID" value="NZ_BAAAKE010000045.1"/>
</dbReference>
<evidence type="ECO:0000256" key="2">
    <source>
        <dbReference type="ARBA" id="ARBA00022679"/>
    </source>
</evidence>
<accession>A0ABV9Y740</accession>
<dbReference type="Gene3D" id="3.90.470.20">
    <property type="entry name" value="4'-phosphopantetheinyl transferase domain"/>
    <property type="match status" value="2"/>
</dbReference>
<sequence>MRCEVWWARPVDGLTGLLDADERARLARFRDRGALLRHVTGRALARVLLGRELGASPAGVRLTASCERCGCANGKPRLAEPRGVHFSVSHSGDRVVVALSRGADVGVDVEETGPVDPRAAELAGCPAGAGFHLAWARKEAVLKATGHGLSVPPAAVRLSPPDEPPRLLGWSGPEPLGTPVALHDLDAGPGYAASVALLTGGAWAVEQFDAVPLLAGHGATAG</sequence>
<dbReference type="PANTHER" id="PTHR12215">
    <property type="entry name" value="PHOSPHOPANTETHEINE TRANSFERASE"/>
    <property type="match status" value="1"/>
</dbReference>
<dbReference type="InterPro" id="IPR008278">
    <property type="entry name" value="4-PPantetheinyl_Trfase_dom"/>
</dbReference>
<keyword evidence="5" id="KW-1185">Reference proteome</keyword>
<organism evidence="4 5">
    <name type="scientific">Saccharothrix xinjiangensis</name>
    <dbReference type="NCBI Taxonomy" id="204798"/>
    <lineage>
        <taxon>Bacteria</taxon>
        <taxon>Bacillati</taxon>
        <taxon>Actinomycetota</taxon>
        <taxon>Actinomycetes</taxon>
        <taxon>Pseudonocardiales</taxon>
        <taxon>Pseudonocardiaceae</taxon>
        <taxon>Saccharothrix</taxon>
    </lineage>
</organism>
<gene>
    <name evidence="4" type="ORF">ACFPFM_25885</name>
</gene>
<comment type="caution">
    <text evidence="4">The sequence shown here is derived from an EMBL/GenBank/DDBJ whole genome shotgun (WGS) entry which is preliminary data.</text>
</comment>
<evidence type="ECO:0000256" key="1">
    <source>
        <dbReference type="ARBA" id="ARBA00010990"/>
    </source>
</evidence>
<dbReference type="PANTHER" id="PTHR12215:SF10">
    <property type="entry name" value="L-AMINOADIPATE-SEMIALDEHYDE DEHYDROGENASE-PHOSPHOPANTETHEINYL TRANSFERASE"/>
    <property type="match status" value="1"/>
</dbReference>
<keyword evidence="2 4" id="KW-0808">Transferase</keyword>
<comment type="similarity">
    <text evidence="1">Belongs to the P-Pant transferase superfamily. Gsp/Sfp/HetI/AcpT family.</text>
</comment>
<dbReference type="GO" id="GO:0016740">
    <property type="term" value="F:transferase activity"/>
    <property type="evidence" value="ECO:0007669"/>
    <property type="project" value="UniProtKB-KW"/>
</dbReference>
<evidence type="ECO:0000259" key="3">
    <source>
        <dbReference type="Pfam" id="PF01648"/>
    </source>
</evidence>
<dbReference type="InterPro" id="IPR037143">
    <property type="entry name" value="4-PPantetheinyl_Trfase_dom_sf"/>
</dbReference>
<protein>
    <submittedName>
        <fullName evidence="4">4'-phosphopantetheinyl transferase family protein</fullName>
    </submittedName>
</protein>
<proteinExistence type="inferred from homology"/>
<dbReference type="Proteomes" id="UP001595833">
    <property type="component" value="Unassembled WGS sequence"/>
</dbReference>